<reference evidence="3" key="1">
    <citation type="submission" date="2006-01" db="EMBL/GenBank/DDBJ databases">
        <title>Complete sequence of Novosphingobium aromaticivorans DSM 12444.</title>
        <authorList>
            <consortium name="US DOE Joint Genome Institute"/>
            <person name="Copeland A."/>
            <person name="Lucas S."/>
            <person name="Lapidus A."/>
            <person name="Barry K."/>
            <person name="Detter J.C."/>
            <person name="Glavina T."/>
            <person name="Hammon N."/>
            <person name="Israni S."/>
            <person name="Pitluck S."/>
            <person name="Chain P."/>
            <person name="Malfatti S."/>
            <person name="Shin M."/>
            <person name="Vergez L."/>
            <person name="Schmutz J."/>
            <person name="Larimer F."/>
            <person name="Land M."/>
            <person name="Kyrpides N."/>
            <person name="Ivanova N."/>
            <person name="Fredrickson J."/>
            <person name="Balkwill D."/>
            <person name="Romine M.F."/>
            <person name="Richardson P."/>
        </authorList>
    </citation>
    <scope>NUCLEOTIDE SEQUENCE [LARGE SCALE GENOMIC DNA]</scope>
    <source>
        <strain evidence="3">ATCC 700278 / DSM 12444 / CCUG 56034 / CIP 105152 / NBRC 16084 / F199</strain>
    </source>
</reference>
<dbReference type="HOGENOM" id="CLU_2826836_0_0_5"/>
<name>Q2G9T2_NOVAD</name>
<dbReference type="STRING" id="279238.Saro_0946"/>
<dbReference type="AlphaFoldDB" id="Q2G9T2"/>
<dbReference type="Proteomes" id="UP000009134">
    <property type="component" value="Chromosome"/>
</dbReference>
<keyword evidence="1" id="KW-0812">Transmembrane</keyword>
<gene>
    <name evidence="2" type="ordered locus">Saro_0946</name>
</gene>
<dbReference type="EMBL" id="CP000248">
    <property type="protein sequence ID" value="ABD25391.1"/>
    <property type="molecule type" value="Genomic_DNA"/>
</dbReference>
<keyword evidence="1" id="KW-1133">Transmembrane helix</keyword>
<feature type="transmembrane region" description="Helical" evidence="1">
    <location>
        <begin position="6"/>
        <end position="29"/>
    </location>
</feature>
<organism evidence="2 3">
    <name type="scientific">Novosphingobium aromaticivorans (strain ATCC 700278 / DSM 12444 / CCUG 56034 / CIP 105152 / NBRC 16084 / F199)</name>
    <dbReference type="NCBI Taxonomy" id="279238"/>
    <lineage>
        <taxon>Bacteria</taxon>
        <taxon>Pseudomonadati</taxon>
        <taxon>Pseudomonadota</taxon>
        <taxon>Alphaproteobacteria</taxon>
        <taxon>Sphingomonadales</taxon>
        <taxon>Sphingomonadaceae</taxon>
        <taxon>Novosphingobium</taxon>
    </lineage>
</organism>
<dbReference type="KEGG" id="nar:Saro_0946"/>
<accession>Q2G9T2</accession>
<proteinExistence type="predicted"/>
<evidence type="ECO:0000256" key="1">
    <source>
        <dbReference type="SAM" id="Phobius"/>
    </source>
</evidence>
<sequence length="66" mass="7508">MFISILVAFVAGVMVMLIAANIYVVVATFTHRRRKAMEVLSHFSRAVMMLRLSDSTNLSRSYRRDG</sequence>
<keyword evidence="3" id="KW-1185">Reference proteome</keyword>
<evidence type="ECO:0000313" key="3">
    <source>
        <dbReference type="Proteomes" id="UP000009134"/>
    </source>
</evidence>
<evidence type="ECO:0000313" key="2">
    <source>
        <dbReference type="EMBL" id="ABD25391.1"/>
    </source>
</evidence>
<protein>
    <submittedName>
        <fullName evidence="2">Uncharacterized protein</fullName>
    </submittedName>
</protein>
<keyword evidence="1" id="KW-0472">Membrane</keyword>